<reference evidence="7 8" key="1">
    <citation type="submission" date="2018-12" db="EMBL/GenBank/DDBJ databases">
        <title>Complete genome sequence of Flaviflexus sp. H23T48.</title>
        <authorList>
            <person name="Bae J.-W."/>
            <person name="Lee J.-Y."/>
        </authorList>
    </citation>
    <scope>NUCLEOTIDE SEQUENCE [LARGE SCALE GENOMIC DNA]</scope>
    <source>
        <strain evidence="7 8">H23T48</strain>
    </source>
</reference>
<feature type="transmembrane region" description="Helical" evidence="6">
    <location>
        <begin position="564"/>
        <end position="584"/>
    </location>
</feature>
<feature type="transmembrane region" description="Helical" evidence="6">
    <location>
        <begin position="635"/>
        <end position="655"/>
    </location>
</feature>
<evidence type="ECO:0000256" key="6">
    <source>
        <dbReference type="SAM" id="Phobius"/>
    </source>
</evidence>
<keyword evidence="2" id="KW-1003">Cell membrane</keyword>
<dbReference type="AlphaFoldDB" id="A0A3Q9G2J6"/>
<dbReference type="OrthoDB" id="5242664at2"/>
<dbReference type="EMBL" id="CP034593">
    <property type="protein sequence ID" value="AZQ77478.1"/>
    <property type="molecule type" value="Genomic_DNA"/>
</dbReference>
<feature type="transmembrane region" description="Helical" evidence="6">
    <location>
        <begin position="756"/>
        <end position="777"/>
    </location>
</feature>
<accession>A0A3Q9G2J6</accession>
<evidence type="ECO:0000313" key="7">
    <source>
        <dbReference type="EMBL" id="AZQ77478.1"/>
    </source>
</evidence>
<sequence length="863" mass="93359">MNRRAALLVDAEDRWIRRPSDLFGALLSLIGIVFILMFSVYASSTAVAVTTDVREATNDFLTTVFIMPINVLEGLLTFFAPLAVLIELTWTKRWRALSSSILAMALAAVLSNIIVWFLREYLPDAPVTNTLAVAIEGQAIVLLVPYMAIISALCTAAGTRGSLVSVRWTWPLLWIAVVLSILQGQQTLPGALSIVLLGTMVGQLVLFLLGTVPERANGLNLVRLLRRAGVDAAEIVRVDRSITIDDLIALRVTTSSPIGYLDRFGIAQLQEFINRAFDPMEIVEEDSKNESVIPEALVDPIAVYEDYQTFTVPRSETVSRNYVIIDSGGLAYHAAVLDGDRQLLSWLSSMWSRIRLRIQYRHSDASIHDTANQVTLMTLAAQQNGVVGPDLVGVASSDDSVVIATKLLRAPTLDAVPEEDLTDDVIDQLWMVLTTAHRSGLAHRNIHAGTILLDNGELIITNWHDGTIASSEISRRIDLGQGLLMMAGLVGTDRAIASFERMLGNEMLMTTAPVMQRSVMPHQTLATMSKKKTAELQEAITAKAPPTAESNAQVEFRRFSPKTAITVTIAVLAIYILLGSINFGEVWEALKQAQPVYLVIAFVAGSILTYFGAALHLKAYTPEKLPLAETATVQVAASIITLVVPAGIGPAALNLRYLNKKGVSTTLGLATVSLVQIAQLLTTIITLIVVALLTGEIGRLSLPSGSLIATIVGVILVIVALLLIKPLRAWLAAKIQPTFDQVWPRVVWLATRPKRILLGIVGSTLQSIGFIAAFGFALASFGYTLPIMTLALTFLISNTLGSIVPSPGGIGPVEAALTGGLAVAGIPYSIALSTALVYRLLTFWGRVPFGWFALRFLQRRDLV</sequence>
<organism evidence="7 8">
    <name type="scientific">Flaviflexus ciconiae</name>
    <dbReference type="NCBI Taxonomy" id="2496867"/>
    <lineage>
        <taxon>Bacteria</taxon>
        <taxon>Bacillati</taxon>
        <taxon>Actinomycetota</taxon>
        <taxon>Actinomycetes</taxon>
        <taxon>Actinomycetales</taxon>
        <taxon>Actinomycetaceae</taxon>
        <taxon>Flaviflexus</taxon>
    </lineage>
</organism>
<evidence type="ECO:0000256" key="4">
    <source>
        <dbReference type="ARBA" id="ARBA00022989"/>
    </source>
</evidence>
<dbReference type="InterPro" id="IPR022791">
    <property type="entry name" value="L-PG_synthase/AglD"/>
</dbReference>
<keyword evidence="4 6" id="KW-1133">Transmembrane helix</keyword>
<dbReference type="RefSeq" id="WP_126704281.1">
    <property type="nucleotide sequence ID" value="NZ_CP034593.1"/>
</dbReference>
<evidence type="ECO:0000256" key="3">
    <source>
        <dbReference type="ARBA" id="ARBA00022692"/>
    </source>
</evidence>
<dbReference type="Pfam" id="PF03706">
    <property type="entry name" value="LPG_synthase_TM"/>
    <property type="match status" value="1"/>
</dbReference>
<protein>
    <submittedName>
        <fullName evidence="7">Flippase-like domain-containing protein</fullName>
    </submittedName>
</protein>
<feature type="transmembrane region" description="Helical" evidence="6">
    <location>
        <begin position="783"/>
        <end position="801"/>
    </location>
</feature>
<feature type="transmembrane region" description="Helical" evidence="6">
    <location>
        <begin position="813"/>
        <end position="830"/>
    </location>
</feature>
<feature type="transmembrane region" description="Helical" evidence="6">
    <location>
        <begin position="596"/>
        <end position="615"/>
    </location>
</feature>
<evidence type="ECO:0000256" key="1">
    <source>
        <dbReference type="ARBA" id="ARBA00004651"/>
    </source>
</evidence>
<keyword evidence="3 6" id="KW-0812">Transmembrane</keyword>
<keyword evidence="8" id="KW-1185">Reference proteome</keyword>
<evidence type="ECO:0000256" key="5">
    <source>
        <dbReference type="ARBA" id="ARBA00023136"/>
    </source>
</evidence>
<feature type="transmembrane region" description="Helical" evidence="6">
    <location>
        <begin position="21"/>
        <end position="41"/>
    </location>
</feature>
<evidence type="ECO:0000256" key="2">
    <source>
        <dbReference type="ARBA" id="ARBA00022475"/>
    </source>
</evidence>
<keyword evidence="5 6" id="KW-0472">Membrane</keyword>
<gene>
    <name evidence="7" type="ORF">EJ997_09165</name>
</gene>
<name>A0A3Q9G2J6_9ACTO</name>
<feature type="transmembrane region" description="Helical" evidence="6">
    <location>
        <begin position="61"/>
        <end position="85"/>
    </location>
</feature>
<feature type="transmembrane region" description="Helical" evidence="6">
    <location>
        <begin position="191"/>
        <end position="209"/>
    </location>
</feature>
<dbReference type="GO" id="GO:0005886">
    <property type="term" value="C:plasma membrane"/>
    <property type="evidence" value="ECO:0007669"/>
    <property type="project" value="UniProtKB-SubCell"/>
</dbReference>
<comment type="subcellular location">
    <subcellularLocation>
        <location evidence="1">Cell membrane</location>
        <topology evidence="1">Multi-pass membrane protein</topology>
    </subcellularLocation>
</comment>
<feature type="transmembrane region" description="Helical" evidence="6">
    <location>
        <begin position="168"/>
        <end position="185"/>
    </location>
</feature>
<dbReference type="InterPro" id="IPR011009">
    <property type="entry name" value="Kinase-like_dom_sf"/>
</dbReference>
<dbReference type="KEGG" id="flh:EJ997_09165"/>
<dbReference type="SUPFAM" id="SSF56112">
    <property type="entry name" value="Protein kinase-like (PK-like)"/>
    <property type="match status" value="1"/>
</dbReference>
<dbReference type="Proteomes" id="UP000280344">
    <property type="component" value="Chromosome"/>
</dbReference>
<evidence type="ECO:0000313" key="8">
    <source>
        <dbReference type="Proteomes" id="UP000280344"/>
    </source>
</evidence>
<feature type="transmembrane region" description="Helical" evidence="6">
    <location>
        <begin position="138"/>
        <end position="156"/>
    </location>
</feature>
<feature type="transmembrane region" description="Helical" evidence="6">
    <location>
        <begin position="705"/>
        <end position="724"/>
    </location>
</feature>
<proteinExistence type="predicted"/>
<dbReference type="PANTHER" id="PTHR39087">
    <property type="entry name" value="UPF0104 MEMBRANE PROTEIN MJ1595"/>
    <property type="match status" value="1"/>
</dbReference>
<feature type="transmembrane region" description="Helical" evidence="6">
    <location>
        <begin position="97"/>
        <end position="118"/>
    </location>
</feature>
<dbReference type="PANTHER" id="PTHR39087:SF2">
    <property type="entry name" value="UPF0104 MEMBRANE PROTEIN MJ1595"/>
    <property type="match status" value="1"/>
</dbReference>
<feature type="transmembrane region" description="Helical" evidence="6">
    <location>
        <begin position="667"/>
        <end position="693"/>
    </location>
</feature>